<dbReference type="EMBL" id="GGFM01011350">
    <property type="protein sequence ID" value="MBW32101.1"/>
    <property type="molecule type" value="Transcribed_RNA"/>
</dbReference>
<evidence type="ECO:0000313" key="2">
    <source>
        <dbReference type="EMBL" id="MBW32101.1"/>
    </source>
</evidence>
<sequence length="73" mass="7957">MPRGCLLLLGVMLYALLTNPTKYGLPASPNACEINIWNASAVERRVGTTTYSRMSATIAQLRFSATSPKKIRA</sequence>
<reference evidence="2" key="1">
    <citation type="submission" date="2018-01" db="EMBL/GenBank/DDBJ databases">
        <title>An insight into the sialome of Amazonian anophelines.</title>
        <authorList>
            <person name="Ribeiro J.M."/>
            <person name="Scarpassa V."/>
            <person name="Calvo E."/>
        </authorList>
    </citation>
    <scope>NUCLEOTIDE SEQUENCE</scope>
    <source>
        <tissue evidence="2">Salivary glands</tissue>
    </source>
</reference>
<dbReference type="AlphaFoldDB" id="A0A2M3ZUA5"/>
<feature type="chain" id="PRO_5014720808" evidence="1">
    <location>
        <begin position="21"/>
        <end position="73"/>
    </location>
</feature>
<feature type="signal peptide" evidence="1">
    <location>
        <begin position="1"/>
        <end position="20"/>
    </location>
</feature>
<evidence type="ECO:0000256" key="1">
    <source>
        <dbReference type="SAM" id="SignalP"/>
    </source>
</evidence>
<accession>A0A2M3ZUA5</accession>
<organism evidence="2">
    <name type="scientific">Anopheles braziliensis</name>
    <dbReference type="NCBI Taxonomy" id="58242"/>
    <lineage>
        <taxon>Eukaryota</taxon>
        <taxon>Metazoa</taxon>
        <taxon>Ecdysozoa</taxon>
        <taxon>Arthropoda</taxon>
        <taxon>Hexapoda</taxon>
        <taxon>Insecta</taxon>
        <taxon>Pterygota</taxon>
        <taxon>Neoptera</taxon>
        <taxon>Endopterygota</taxon>
        <taxon>Diptera</taxon>
        <taxon>Nematocera</taxon>
        <taxon>Culicoidea</taxon>
        <taxon>Culicidae</taxon>
        <taxon>Anophelinae</taxon>
        <taxon>Anopheles</taxon>
    </lineage>
</organism>
<proteinExistence type="predicted"/>
<protein>
    <submittedName>
        <fullName evidence="2">Putative secreted peptide</fullName>
    </submittedName>
</protein>
<name>A0A2M3ZUA5_9DIPT</name>
<keyword evidence="1" id="KW-0732">Signal</keyword>